<evidence type="ECO:0000313" key="2">
    <source>
        <dbReference type="EMBL" id="JAD82239.1"/>
    </source>
</evidence>
<reference evidence="2" key="1">
    <citation type="submission" date="2014-09" db="EMBL/GenBank/DDBJ databases">
        <authorList>
            <person name="Magalhaes I.L.F."/>
            <person name="Oliveira U."/>
            <person name="Santos F.R."/>
            <person name="Vidigal T.H.D.A."/>
            <person name="Brescovit A.D."/>
            <person name="Santos A.J."/>
        </authorList>
    </citation>
    <scope>NUCLEOTIDE SEQUENCE</scope>
    <source>
        <tissue evidence="2">Shoot tissue taken approximately 20 cm above the soil surface</tissue>
    </source>
</reference>
<sequence length="49" mass="5109">MLNQGHKLVPKPNLGRCGKHAIAGCQGHKEKTPQQVGDSSGGEDGRTGK</sequence>
<proteinExistence type="predicted"/>
<evidence type="ECO:0000256" key="1">
    <source>
        <dbReference type="SAM" id="MobiDB-lite"/>
    </source>
</evidence>
<dbReference type="EMBL" id="GBRH01215656">
    <property type="protein sequence ID" value="JAD82239.1"/>
    <property type="molecule type" value="Transcribed_RNA"/>
</dbReference>
<dbReference type="AlphaFoldDB" id="A0A0A9D0Y7"/>
<dbReference type="EMBL" id="GBRH01174258">
    <property type="protein sequence ID" value="JAE23638.1"/>
    <property type="molecule type" value="Transcribed_RNA"/>
</dbReference>
<protein>
    <submittedName>
        <fullName evidence="2">Uncharacterized protein</fullName>
    </submittedName>
</protein>
<feature type="region of interest" description="Disordered" evidence="1">
    <location>
        <begin position="1"/>
        <end position="49"/>
    </location>
</feature>
<accession>A0A0A9D0Y7</accession>
<organism evidence="2">
    <name type="scientific">Arundo donax</name>
    <name type="common">Giant reed</name>
    <name type="synonym">Donax arundinaceus</name>
    <dbReference type="NCBI Taxonomy" id="35708"/>
    <lineage>
        <taxon>Eukaryota</taxon>
        <taxon>Viridiplantae</taxon>
        <taxon>Streptophyta</taxon>
        <taxon>Embryophyta</taxon>
        <taxon>Tracheophyta</taxon>
        <taxon>Spermatophyta</taxon>
        <taxon>Magnoliopsida</taxon>
        <taxon>Liliopsida</taxon>
        <taxon>Poales</taxon>
        <taxon>Poaceae</taxon>
        <taxon>PACMAD clade</taxon>
        <taxon>Arundinoideae</taxon>
        <taxon>Arundineae</taxon>
        <taxon>Arundo</taxon>
    </lineage>
</organism>
<reference evidence="2" key="2">
    <citation type="journal article" date="2015" name="Data Brief">
        <title>Shoot transcriptome of the giant reed, Arundo donax.</title>
        <authorList>
            <person name="Barrero R.A."/>
            <person name="Guerrero F.D."/>
            <person name="Moolhuijzen P."/>
            <person name="Goolsby J.A."/>
            <person name="Tidwell J."/>
            <person name="Bellgard S.E."/>
            <person name="Bellgard M.I."/>
        </authorList>
    </citation>
    <scope>NUCLEOTIDE SEQUENCE</scope>
    <source>
        <tissue evidence="2">Shoot tissue taken approximately 20 cm above the soil surface</tissue>
    </source>
</reference>
<name>A0A0A9D0Y7_ARUDO</name>